<accession>A0A2K3P1L9</accession>
<feature type="domain" description="NOMO-like N-terminal beta-sandwich" evidence="3">
    <location>
        <begin position="44"/>
        <end position="122"/>
    </location>
</feature>
<evidence type="ECO:0000256" key="2">
    <source>
        <dbReference type="SAM" id="SignalP"/>
    </source>
</evidence>
<dbReference type="Gene3D" id="2.60.40.10">
    <property type="entry name" value="Immunoglobulins"/>
    <property type="match status" value="1"/>
</dbReference>
<evidence type="ECO:0000313" key="5">
    <source>
        <dbReference type="EMBL" id="PNY09185.1"/>
    </source>
</evidence>
<dbReference type="STRING" id="57577.A0A2K3P1L9"/>
<proteinExistence type="predicted"/>
<comment type="caution">
    <text evidence="5">The sequence shown here is derived from an EMBL/GenBank/DDBJ whole genome shotgun (WGS) entry which is preliminary data.</text>
</comment>
<feature type="domain" description="NOMO second beta-sandwich" evidence="4">
    <location>
        <begin position="124"/>
        <end position="183"/>
    </location>
</feature>
<dbReference type="Pfam" id="PF22904">
    <property type="entry name" value="NOMO1-like_2nd"/>
    <property type="match status" value="1"/>
</dbReference>
<feature type="chain" id="PRO_5014388565" evidence="2">
    <location>
        <begin position="24"/>
        <end position="199"/>
    </location>
</feature>
<keyword evidence="1 2" id="KW-0732">Signal</keyword>
<dbReference type="InterPro" id="IPR055074">
    <property type="entry name" value="NOMO1-3_2nd"/>
</dbReference>
<evidence type="ECO:0000259" key="3">
    <source>
        <dbReference type="Pfam" id="PF22898"/>
    </source>
</evidence>
<evidence type="ECO:0000256" key="1">
    <source>
        <dbReference type="ARBA" id="ARBA00022729"/>
    </source>
</evidence>
<protein>
    <submittedName>
        <fullName evidence="5">Nodal modulator 1-like protein</fullName>
    </submittedName>
</protein>
<reference evidence="5 6" key="1">
    <citation type="journal article" date="2014" name="Am. J. Bot.">
        <title>Genome assembly and annotation for red clover (Trifolium pratense; Fabaceae).</title>
        <authorList>
            <person name="Istvanek J."/>
            <person name="Jaros M."/>
            <person name="Krenek A."/>
            <person name="Repkova J."/>
        </authorList>
    </citation>
    <scope>NUCLEOTIDE SEQUENCE [LARGE SCALE GENOMIC DNA]</scope>
    <source>
        <strain evidence="6">cv. Tatra</strain>
        <tissue evidence="5">Young leaves</tissue>
    </source>
</reference>
<dbReference type="InterPro" id="IPR013783">
    <property type="entry name" value="Ig-like_fold"/>
</dbReference>
<gene>
    <name evidence="5" type="ORF">L195_g005731</name>
</gene>
<dbReference type="AlphaFoldDB" id="A0A2K3P1L9"/>
<feature type="signal peptide" evidence="2">
    <location>
        <begin position="1"/>
        <end position="23"/>
    </location>
</feature>
<dbReference type="InterPro" id="IPR055075">
    <property type="entry name" value="NOMO-like_N"/>
</dbReference>
<organism evidence="5 6">
    <name type="scientific">Trifolium pratense</name>
    <name type="common">Red clover</name>
    <dbReference type="NCBI Taxonomy" id="57577"/>
    <lineage>
        <taxon>Eukaryota</taxon>
        <taxon>Viridiplantae</taxon>
        <taxon>Streptophyta</taxon>
        <taxon>Embryophyta</taxon>
        <taxon>Tracheophyta</taxon>
        <taxon>Spermatophyta</taxon>
        <taxon>Magnoliopsida</taxon>
        <taxon>eudicotyledons</taxon>
        <taxon>Gunneridae</taxon>
        <taxon>Pentapetalae</taxon>
        <taxon>rosids</taxon>
        <taxon>fabids</taxon>
        <taxon>Fabales</taxon>
        <taxon>Fabaceae</taxon>
        <taxon>Papilionoideae</taxon>
        <taxon>50 kb inversion clade</taxon>
        <taxon>NPAAA clade</taxon>
        <taxon>Hologalegina</taxon>
        <taxon>IRL clade</taxon>
        <taxon>Trifolieae</taxon>
        <taxon>Trifolium</taxon>
    </lineage>
</organism>
<evidence type="ECO:0000259" key="4">
    <source>
        <dbReference type="Pfam" id="PF22904"/>
    </source>
</evidence>
<dbReference type="SUPFAM" id="SSF117074">
    <property type="entry name" value="Hypothetical protein PA1324"/>
    <property type="match status" value="1"/>
</dbReference>
<dbReference type="InterPro" id="IPR051417">
    <property type="entry name" value="SDr/BOS_complex"/>
</dbReference>
<dbReference type="EMBL" id="ASHM01002982">
    <property type="protein sequence ID" value="PNY09185.1"/>
    <property type="molecule type" value="Genomic_DNA"/>
</dbReference>
<dbReference type="PANTHER" id="PTHR23303">
    <property type="entry name" value="CARBOXYPEPTIDASE REGULATORY REGION-CONTAINING"/>
    <property type="match status" value="1"/>
</dbReference>
<dbReference type="PANTHER" id="PTHR23303:SF14">
    <property type="entry name" value="BOS COMPLEX SUBUNIT NOMO1-RELATED"/>
    <property type="match status" value="1"/>
</dbReference>
<evidence type="ECO:0000313" key="6">
    <source>
        <dbReference type="Proteomes" id="UP000236291"/>
    </source>
</evidence>
<dbReference type="Pfam" id="PF22898">
    <property type="entry name" value="NOMO1-like_1st"/>
    <property type="match status" value="1"/>
</dbReference>
<name>A0A2K3P1L9_TRIPR</name>
<sequence length="199" mass="21310">MSIGDSFLCLLLFVTYSISFASADSIYGCGGFVQASSSLVKARKQTDAKLDYSHVTVELQTVDGLVKDRTQCAPNGYYFIPVYDKGSFVIKVNGPDGWSWDPEKVPVVVDNDGCNGNEDINFRFTGFSISGKVVGAAGGESCSVKNGGPSNVKVELLSPSGDLLSSVLTSSSGSYLFTNVNPGGEIYVYFWKLFLLAPF</sequence>
<reference evidence="5 6" key="2">
    <citation type="journal article" date="2017" name="Front. Plant Sci.">
        <title>Gene Classification and Mining of Molecular Markers Useful in Red Clover (Trifolium pratense) Breeding.</title>
        <authorList>
            <person name="Istvanek J."/>
            <person name="Dluhosova J."/>
            <person name="Dluhos P."/>
            <person name="Patkova L."/>
            <person name="Nedelnik J."/>
            <person name="Repkova J."/>
        </authorList>
    </citation>
    <scope>NUCLEOTIDE SEQUENCE [LARGE SCALE GENOMIC DNA]</scope>
    <source>
        <strain evidence="6">cv. Tatra</strain>
        <tissue evidence="5">Young leaves</tissue>
    </source>
</reference>
<dbReference type="ExpressionAtlas" id="A0A2K3P1L9">
    <property type="expression patterns" value="baseline"/>
</dbReference>
<dbReference type="GO" id="GO:0005789">
    <property type="term" value="C:endoplasmic reticulum membrane"/>
    <property type="evidence" value="ECO:0007669"/>
    <property type="project" value="TreeGrafter"/>
</dbReference>
<dbReference type="Proteomes" id="UP000236291">
    <property type="component" value="Unassembled WGS sequence"/>
</dbReference>